<evidence type="ECO:0000313" key="3">
    <source>
        <dbReference type="Proteomes" id="UP001218364"/>
    </source>
</evidence>
<dbReference type="EMBL" id="JARCJK010000005">
    <property type="protein sequence ID" value="MDE4166280.1"/>
    <property type="molecule type" value="Genomic_DNA"/>
</dbReference>
<evidence type="ECO:0000256" key="1">
    <source>
        <dbReference type="SAM" id="MobiDB-lite"/>
    </source>
</evidence>
<feature type="region of interest" description="Disordered" evidence="1">
    <location>
        <begin position="1"/>
        <end position="56"/>
    </location>
</feature>
<name>A0ABD4XB34_9RHOB</name>
<evidence type="ECO:0000313" key="2">
    <source>
        <dbReference type="EMBL" id="MDE4166280.1"/>
    </source>
</evidence>
<dbReference type="AlphaFoldDB" id="A0ABD4XB34"/>
<organism evidence="2 3">
    <name type="scientific">Phaeobacter gallaeciensis</name>
    <dbReference type="NCBI Taxonomy" id="60890"/>
    <lineage>
        <taxon>Bacteria</taxon>
        <taxon>Pseudomonadati</taxon>
        <taxon>Pseudomonadota</taxon>
        <taxon>Alphaproteobacteria</taxon>
        <taxon>Rhodobacterales</taxon>
        <taxon>Roseobacteraceae</taxon>
        <taxon>Phaeobacter</taxon>
    </lineage>
</organism>
<reference evidence="2 3" key="1">
    <citation type="submission" date="2023-02" db="EMBL/GenBank/DDBJ databases">
        <title>Population genomics of bacteria associated with diatom.</title>
        <authorList>
            <person name="Xie J."/>
            <person name="Wang H."/>
        </authorList>
    </citation>
    <scope>NUCLEOTIDE SEQUENCE [LARGE SCALE GENOMIC DNA]</scope>
    <source>
        <strain evidence="2 3">PT47_8</strain>
    </source>
</reference>
<feature type="compositionally biased region" description="Basic and acidic residues" evidence="1">
    <location>
        <begin position="21"/>
        <end position="35"/>
    </location>
</feature>
<protein>
    <submittedName>
        <fullName evidence="2">Uncharacterized protein</fullName>
    </submittedName>
</protein>
<sequence length="56" mass="6313">MARPYCAAAAWKSQIRGIGRRKTDGNNEPADEHIRIPKKKKAPGRDPGREVWNEGQ</sequence>
<accession>A0ABD4XB34</accession>
<dbReference type="Proteomes" id="UP001218364">
    <property type="component" value="Unassembled WGS sequence"/>
</dbReference>
<feature type="compositionally biased region" description="Basic and acidic residues" evidence="1">
    <location>
        <begin position="43"/>
        <end position="56"/>
    </location>
</feature>
<gene>
    <name evidence="2" type="ORF">PXK24_11295</name>
</gene>
<comment type="caution">
    <text evidence="2">The sequence shown here is derived from an EMBL/GenBank/DDBJ whole genome shotgun (WGS) entry which is preliminary data.</text>
</comment>
<proteinExistence type="predicted"/>